<dbReference type="InterPro" id="IPR009414">
    <property type="entry name" value="DUF1064"/>
</dbReference>
<keyword evidence="1" id="KW-0540">Nuclease</keyword>
<sequence length="149" mass="17613">MHLKGCEKVSKYLSHKTVVDGITFDSKDEAKYYEALKIRRYKGEIQGFELQPKFTLVPGFKKNGKTYRAITYTPDFTVYHNDDSVEYVDVKGMTTQQGELRIKLFNYYYQDLKLSIVARNLKYGDEYGFIDFYELKKVRAKNRRAKNEN</sequence>
<protein>
    <submittedName>
        <fullName evidence="1">Endonuclease</fullName>
    </submittedName>
</protein>
<keyword evidence="1" id="KW-0255">Endonuclease</keyword>
<keyword evidence="1" id="KW-0378">Hydrolase</keyword>
<accession>A0A8S5UJA5</accession>
<proteinExistence type="predicted"/>
<evidence type="ECO:0000313" key="1">
    <source>
        <dbReference type="EMBL" id="DAF94565.1"/>
    </source>
</evidence>
<reference evidence="1" key="1">
    <citation type="journal article" date="2021" name="Proc. Natl. Acad. Sci. U.S.A.">
        <title>A Catalog of Tens of Thousands of Viruses from Human Metagenomes Reveals Hidden Associations with Chronic Diseases.</title>
        <authorList>
            <person name="Tisza M.J."/>
            <person name="Buck C.B."/>
        </authorList>
    </citation>
    <scope>NUCLEOTIDE SEQUENCE</scope>
    <source>
        <strain evidence="1">Ct3gT1</strain>
    </source>
</reference>
<dbReference type="Gene3D" id="3.40.91.30">
    <property type="match status" value="1"/>
</dbReference>
<dbReference type="GO" id="GO:0004519">
    <property type="term" value="F:endonuclease activity"/>
    <property type="evidence" value="ECO:0007669"/>
    <property type="project" value="UniProtKB-KW"/>
</dbReference>
<dbReference type="EMBL" id="BK016094">
    <property type="protein sequence ID" value="DAF94565.1"/>
    <property type="molecule type" value="Genomic_DNA"/>
</dbReference>
<name>A0A8S5UJA5_9CAUD</name>
<dbReference type="Pfam" id="PF06356">
    <property type="entry name" value="DUF1064"/>
    <property type="match status" value="1"/>
</dbReference>
<organism evidence="1">
    <name type="scientific">Siphoviridae sp. ct3gT1</name>
    <dbReference type="NCBI Taxonomy" id="2825323"/>
    <lineage>
        <taxon>Viruses</taxon>
        <taxon>Duplodnaviria</taxon>
        <taxon>Heunggongvirae</taxon>
        <taxon>Uroviricota</taxon>
        <taxon>Caudoviricetes</taxon>
    </lineage>
</organism>